<feature type="domain" description="ER-bound oxygenase mpaB/mpaB'/Rubber oxygenase catalytic" evidence="1">
    <location>
        <begin position="43"/>
        <end position="178"/>
    </location>
</feature>
<organism evidence="2 3">
    <name type="scientific">Ilyomonas limi</name>
    <dbReference type="NCBI Taxonomy" id="2575867"/>
    <lineage>
        <taxon>Bacteria</taxon>
        <taxon>Pseudomonadati</taxon>
        <taxon>Bacteroidota</taxon>
        <taxon>Chitinophagia</taxon>
        <taxon>Chitinophagales</taxon>
        <taxon>Chitinophagaceae</taxon>
        <taxon>Ilyomonas</taxon>
    </lineage>
</organism>
<dbReference type="Proteomes" id="UP000305848">
    <property type="component" value="Unassembled WGS sequence"/>
</dbReference>
<keyword evidence="3" id="KW-1185">Reference proteome</keyword>
<evidence type="ECO:0000313" key="3">
    <source>
        <dbReference type="Proteomes" id="UP000305848"/>
    </source>
</evidence>
<sequence length="254" mass="29485">MEYFVKENSVVRTIWGSSDIIMFIFAGAAAEFALNKAVDWLYFTGRLPADPLGRLFSTVAYAKLIVFSEKEKAHAVIDKMAYIHSAVEARREMKIPDWAYRDVLFMLIDYSIRAFEVMQRKLTNEEKAEIFDTFYRVGARMGVKDLPATLPAWLLMREDHLNNHLAYSHFTTDLFNQYKKHLGSFRFFLLKEGQALVVPPQVKKLLHLKNFSLLSPIVAIYKFFRLFRLDWFLKSLVLPPAYKAQIKALDAANL</sequence>
<dbReference type="GO" id="GO:0016491">
    <property type="term" value="F:oxidoreductase activity"/>
    <property type="evidence" value="ECO:0007669"/>
    <property type="project" value="InterPro"/>
</dbReference>
<evidence type="ECO:0000259" key="1">
    <source>
        <dbReference type="Pfam" id="PF09995"/>
    </source>
</evidence>
<dbReference type="AlphaFoldDB" id="A0A4U3L0L6"/>
<proteinExistence type="predicted"/>
<dbReference type="OrthoDB" id="5498485at2"/>
<comment type="caution">
    <text evidence="2">The sequence shown here is derived from an EMBL/GenBank/DDBJ whole genome shotgun (WGS) entry which is preliminary data.</text>
</comment>
<dbReference type="InterPro" id="IPR018713">
    <property type="entry name" value="MPAB/Lcp_cat_dom"/>
</dbReference>
<accession>A0A4U3L0L6</accession>
<gene>
    <name evidence="2" type="ORF">FC093_11025</name>
</gene>
<name>A0A4U3L0L6_9BACT</name>
<reference evidence="2 3" key="1">
    <citation type="submission" date="2019-05" db="EMBL/GenBank/DDBJ databases">
        <title>Panacibacter sp. strain 17mud1-8 Genome sequencing and assembly.</title>
        <authorList>
            <person name="Chhetri G."/>
        </authorList>
    </citation>
    <scope>NUCLEOTIDE SEQUENCE [LARGE SCALE GENOMIC DNA]</scope>
    <source>
        <strain evidence="2 3">17mud1-8</strain>
    </source>
</reference>
<protein>
    <submittedName>
        <fullName evidence="2">DUF2236 domain-containing protein</fullName>
    </submittedName>
</protein>
<evidence type="ECO:0000313" key="2">
    <source>
        <dbReference type="EMBL" id="TKK68641.1"/>
    </source>
</evidence>
<dbReference type="EMBL" id="SZQL01000007">
    <property type="protein sequence ID" value="TKK68641.1"/>
    <property type="molecule type" value="Genomic_DNA"/>
</dbReference>
<dbReference type="RefSeq" id="WP_137261829.1">
    <property type="nucleotide sequence ID" value="NZ_SZQL01000007.1"/>
</dbReference>
<dbReference type="Pfam" id="PF09995">
    <property type="entry name" value="MPAB_Lcp_cat"/>
    <property type="match status" value="1"/>
</dbReference>